<feature type="non-terminal residue" evidence="1">
    <location>
        <position position="106"/>
    </location>
</feature>
<dbReference type="EMBL" id="LAZR01036131">
    <property type="protein sequence ID" value="KKL25669.1"/>
    <property type="molecule type" value="Genomic_DNA"/>
</dbReference>
<comment type="caution">
    <text evidence="1">The sequence shown here is derived from an EMBL/GenBank/DDBJ whole genome shotgun (WGS) entry which is preliminary data.</text>
</comment>
<accession>A0A0F9BUW0</accession>
<sequence length="106" mass="12438">MAMLDKIKKMFGYEAAKTTNRRRAPLSDVKSEDEQLTIAERRALVSTTRNLRRNFALSAWMIRKHLDFVASHAFQSKNDNKLLDDKIETLIKWWSLKENFDISGKH</sequence>
<proteinExistence type="predicted"/>
<organism evidence="1">
    <name type="scientific">marine sediment metagenome</name>
    <dbReference type="NCBI Taxonomy" id="412755"/>
    <lineage>
        <taxon>unclassified sequences</taxon>
        <taxon>metagenomes</taxon>
        <taxon>ecological metagenomes</taxon>
    </lineage>
</organism>
<name>A0A0F9BUW0_9ZZZZ</name>
<dbReference type="AlphaFoldDB" id="A0A0F9BUW0"/>
<protein>
    <submittedName>
        <fullName evidence="1">Uncharacterized protein</fullName>
    </submittedName>
</protein>
<reference evidence="1" key="1">
    <citation type="journal article" date="2015" name="Nature">
        <title>Complex archaea that bridge the gap between prokaryotes and eukaryotes.</title>
        <authorList>
            <person name="Spang A."/>
            <person name="Saw J.H."/>
            <person name="Jorgensen S.L."/>
            <person name="Zaremba-Niedzwiedzka K."/>
            <person name="Martijn J."/>
            <person name="Lind A.E."/>
            <person name="van Eijk R."/>
            <person name="Schleper C."/>
            <person name="Guy L."/>
            <person name="Ettema T.J."/>
        </authorList>
    </citation>
    <scope>NUCLEOTIDE SEQUENCE</scope>
</reference>
<evidence type="ECO:0000313" key="1">
    <source>
        <dbReference type="EMBL" id="KKL25669.1"/>
    </source>
</evidence>
<gene>
    <name evidence="1" type="ORF">LCGC14_2403020</name>
</gene>